<dbReference type="Pfam" id="PF04914">
    <property type="entry name" value="DltD"/>
    <property type="match status" value="1"/>
</dbReference>
<gene>
    <name evidence="3" type="primary">dltD</name>
    <name evidence="3" type="ORF">FYJ61_06680</name>
</gene>
<dbReference type="InterPro" id="IPR006998">
    <property type="entry name" value="DltD"/>
</dbReference>
<evidence type="ECO:0000256" key="1">
    <source>
        <dbReference type="PIRNR" id="PIRNR021438"/>
    </source>
</evidence>
<keyword evidence="1" id="KW-1003">Cell membrane</keyword>
<dbReference type="Proteomes" id="UP000452141">
    <property type="component" value="Unassembled WGS sequence"/>
</dbReference>
<reference evidence="3 4" key="1">
    <citation type="submission" date="2019-08" db="EMBL/GenBank/DDBJ databases">
        <title>In-depth cultivation of the pig gut microbiome towards novel bacterial diversity and tailored functional studies.</title>
        <authorList>
            <person name="Wylensek D."/>
            <person name="Hitch T.C.A."/>
            <person name="Clavel T."/>
        </authorList>
    </citation>
    <scope>NUCLEOTIDE SEQUENCE [LARGE SCALE GENOMIC DNA]</scope>
    <source>
        <strain evidence="3 4">WCA-470BD-2E</strain>
    </source>
</reference>
<sequence length="428" mass="49727">MKNKTKLWLIFGPIICAALLLIGIFSLPWERTFSKGSLYQAAASQTKTVFKGKDMRQKAYKLGYVPFYGSSELSRFDNMHPTVLATKYRRGYMPFLLGAAGSQSLAQYQGMQDAPSKKAVMVISPQWFTQEGQDPAAFSLYYSPLHVTDFILNAQDTEADRYAARRFLKMDCVKSNHVLSHALFEIAAGLELPKTERYYLLWRRRMYSNEDRFFTSFQLRDRLPKIEQQGKSLPDKYSYKGLLKASNKEAKHNTRGNPFGIRTGFYRKRLNPKLLKRLKGSQKKFNYVQSPEFSDLELVLNQFSKDKTQVLFVIPPVNAKWRKYTGLSQKMYEKSVNKIKHELISQGFDNIYDLSQMGGKKHFMEDTIHLGWNGWLYMDQAVKAFMKQKYVKPTYALNDYFFTEDWRNTKTVPKVALTNKQVLANLEK</sequence>
<evidence type="ECO:0000313" key="4">
    <source>
        <dbReference type="Proteomes" id="UP000452141"/>
    </source>
</evidence>
<dbReference type="UniPathway" id="UPA00556"/>
<evidence type="ECO:0000256" key="2">
    <source>
        <dbReference type="SAM" id="Phobius"/>
    </source>
</evidence>
<comment type="caution">
    <text evidence="3">The sequence shown here is derived from an EMBL/GenBank/DDBJ whole genome shotgun (WGS) entry which is preliminary data.</text>
</comment>
<dbReference type="RefSeq" id="WP_154487040.1">
    <property type="nucleotide sequence ID" value="NZ_JAQYBB010000069.1"/>
</dbReference>
<comment type="similarity">
    <text evidence="1">Belongs to the DltD family.</text>
</comment>
<dbReference type="PIRSF" id="PIRSF021438">
    <property type="entry name" value="DltD"/>
    <property type="match status" value="1"/>
</dbReference>
<accession>A0A844FP28</accession>
<evidence type="ECO:0000313" key="3">
    <source>
        <dbReference type="EMBL" id="MST80138.1"/>
    </source>
</evidence>
<dbReference type="EMBL" id="VUMW01000017">
    <property type="protein sequence ID" value="MST80138.1"/>
    <property type="molecule type" value="Genomic_DNA"/>
</dbReference>
<dbReference type="PANTHER" id="PTHR40039:SF1">
    <property type="entry name" value="PROTEIN DLTD"/>
    <property type="match status" value="1"/>
</dbReference>
<proteinExistence type="inferred from homology"/>
<name>A0A844FP28_9LACO</name>
<dbReference type="GO" id="GO:0070395">
    <property type="term" value="P:lipoteichoic acid biosynthetic process"/>
    <property type="evidence" value="ECO:0007669"/>
    <property type="project" value="UniProtKB-UniRule"/>
</dbReference>
<keyword evidence="2" id="KW-0812">Transmembrane</keyword>
<dbReference type="NCBIfam" id="TIGR04092">
    <property type="entry name" value="LTA_DltD"/>
    <property type="match status" value="1"/>
</dbReference>
<feature type="transmembrane region" description="Helical" evidence="2">
    <location>
        <begin position="7"/>
        <end position="29"/>
    </location>
</feature>
<dbReference type="AlphaFoldDB" id="A0A844FP28"/>
<dbReference type="GO" id="GO:0005886">
    <property type="term" value="C:plasma membrane"/>
    <property type="evidence" value="ECO:0007669"/>
    <property type="project" value="UniProtKB-UniRule"/>
</dbReference>
<protein>
    <recommendedName>
        <fullName evidence="1">Protein DltD</fullName>
    </recommendedName>
</protein>
<comment type="pathway">
    <text evidence="1">Cell wall biogenesis; lipoteichoic acid biosynthesis.</text>
</comment>
<organism evidence="3 4">
    <name type="scientific">Lactobacillus equicursoris</name>
    <dbReference type="NCBI Taxonomy" id="420645"/>
    <lineage>
        <taxon>Bacteria</taxon>
        <taxon>Bacillati</taxon>
        <taxon>Bacillota</taxon>
        <taxon>Bacilli</taxon>
        <taxon>Lactobacillales</taxon>
        <taxon>Lactobacillaceae</taxon>
        <taxon>Lactobacillus</taxon>
    </lineage>
</organism>
<dbReference type="PANTHER" id="PTHR40039">
    <property type="entry name" value="PROTEIN DLTD"/>
    <property type="match status" value="1"/>
</dbReference>
<dbReference type="InterPro" id="IPR023896">
    <property type="entry name" value="LTA_DltD"/>
</dbReference>
<keyword evidence="2" id="KW-1133">Transmembrane helix</keyword>
<keyword evidence="1 2" id="KW-0472">Membrane</keyword>